<dbReference type="AlphaFoldDB" id="A0AAD6UMU2"/>
<sequence length="61" mass="6927">LAREFNEMLQRFNLQHKILAWTGDNATSNDTQNTALANNPNNSFDAVNHVRCFNHTLNLAV</sequence>
<name>A0AAD6UMU2_9AGAR</name>
<proteinExistence type="predicted"/>
<comment type="caution">
    <text evidence="1">The sequence shown here is derived from an EMBL/GenBank/DDBJ whole genome shotgun (WGS) entry which is preliminary data.</text>
</comment>
<dbReference type="EMBL" id="JARJCW010000007">
    <property type="protein sequence ID" value="KAJ7222637.1"/>
    <property type="molecule type" value="Genomic_DNA"/>
</dbReference>
<dbReference type="EMBL" id="JARJCW010000146">
    <property type="protein sequence ID" value="KAJ7190629.1"/>
    <property type="molecule type" value="Genomic_DNA"/>
</dbReference>
<feature type="non-terminal residue" evidence="1">
    <location>
        <position position="61"/>
    </location>
</feature>
<dbReference type="Proteomes" id="UP001219525">
    <property type="component" value="Unassembled WGS sequence"/>
</dbReference>
<accession>A0AAD6UMU2</accession>
<evidence type="ECO:0000313" key="2">
    <source>
        <dbReference type="EMBL" id="KAJ7222637.1"/>
    </source>
</evidence>
<organism evidence="1 3">
    <name type="scientific">Mycena pura</name>
    <dbReference type="NCBI Taxonomy" id="153505"/>
    <lineage>
        <taxon>Eukaryota</taxon>
        <taxon>Fungi</taxon>
        <taxon>Dikarya</taxon>
        <taxon>Basidiomycota</taxon>
        <taxon>Agaricomycotina</taxon>
        <taxon>Agaricomycetes</taxon>
        <taxon>Agaricomycetidae</taxon>
        <taxon>Agaricales</taxon>
        <taxon>Marasmiineae</taxon>
        <taxon>Mycenaceae</taxon>
        <taxon>Mycena</taxon>
    </lineage>
</organism>
<gene>
    <name evidence="1" type="ORF">GGX14DRAFT_296099</name>
    <name evidence="2" type="ORF">GGX14DRAFT_339402</name>
</gene>
<evidence type="ECO:0000313" key="3">
    <source>
        <dbReference type="Proteomes" id="UP001219525"/>
    </source>
</evidence>
<keyword evidence="3" id="KW-1185">Reference proteome</keyword>
<feature type="non-terminal residue" evidence="1">
    <location>
        <position position="1"/>
    </location>
</feature>
<protein>
    <submittedName>
        <fullName evidence="1">Uncharacterized protein</fullName>
    </submittedName>
</protein>
<reference evidence="1" key="1">
    <citation type="submission" date="2023-03" db="EMBL/GenBank/DDBJ databases">
        <title>Massive genome expansion in bonnet fungi (Mycena s.s.) driven by repeated elements and novel gene families across ecological guilds.</title>
        <authorList>
            <consortium name="Lawrence Berkeley National Laboratory"/>
            <person name="Harder C.B."/>
            <person name="Miyauchi S."/>
            <person name="Viragh M."/>
            <person name="Kuo A."/>
            <person name="Thoen E."/>
            <person name="Andreopoulos B."/>
            <person name="Lu D."/>
            <person name="Skrede I."/>
            <person name="Drula E."/>
            <person name="Henrissat B."/>
            <person name="Morin E."/>
            <person name="Kohler A."/>
            <person name="Barry K."/>
            <person name="LaButti K."/>
            <person name="Morin E."/>
            <person name="Salamov A."/>
            <person name="Lipzen A."/>
            <person name="Mereny Z."/>
            <person name="Hegedus B."/>
            <person name="Baldrian P."/>
            <person name="Stursova M."/>
            <person name="Weitz H."/>
            <person name="Taylor A."/>
            <person name="Grigoriev I.V."/>
            <person name="Nagy L.G."/>
            <person name="Martin F."/>
            <person name="Kauserud H."/>
        </authorList>
    </citation>
    <scope>NUCLEOTIDE SEQUENCE</scope>
    <source>
        <strain evidence="1">9144</strain>
    </source>
</reference>
<evidence type="ECO:0000313" key="1">
    <source>
        <dbReference type="EMBL" id="KAJ7190629.1"/>
    </source>
</evidence>